<keyword evidence="1" id="KW-1133">Transmembrane helix</keyword>
<gene>
    <name evidence="2" type="ORF">NCTC10698_03831</name>
</gene>
<feature type="transmembrane region" description="Helical" evidence="1">
    <location>
        <begin position="53"/>
        <end position="71"/>
    </location>
</feature>
<dbReference type="AlphaFoldDB" id="A0A8B4S716"/>
<evidence type="ECO:0000313" key="3">
    <source>
        <dbReference type="Proteomes" id="UP000255070"/>
    </source>
</evidence>
<dbReference type="RefSeq" id="WP_003074829.1">
    <property type="nucleotide sequence ID" value="NZ_BBJZ01000025.1"/>
</dbReference>
<evidence type="ECO:0000313" key="2">
    <source>
        <dbReference type="EMBL" id="SUY78902.1"/>
    </source>
</evidence>
<sequence length="267" mass="30375">MIPGPLFSLPQLLLLLCPFVAMALGAGLLLYGLHWRHKSRKLPADQRPRFWRASTITLSVIAVAGCLWGAFLQFKSWQFQQDYALQSHYRQSRQQFVLPQDFQYGELLIPKGSLINRYDPFDNGEPQRPLRMSRLDAVRFAHPVQVAGVWATAMSGSLLELDRDQRISPVFHFDRKAKEGYGDWVLDPSHPYLECKKGQQARFDVPLIKYDIVAEFGKPEPDGPAARFKPSQWAVTECFGAESLEVKPAYTEEGPADAQAQVWELKN</sequence>
<evidence type="ECO:0000256" key="1">
    <source>
        <dbReference type="SAM" id="Phobius"/>
    </source>
</evidence>
<feature type="transmembrane region" description="Helical" evidence="1">
    <location>
        <begin position="12"/>
        <end position="33"/>
    </location>
</feature>
<dbReference type="Proteomes" id="UP000255070">
    <property type="component" value="Unassembled WGS sequence"/>
</dbReference>
<comment type="caution">
    <text evidence="2">The sequence shown here is derived from an EMBL/GenBank/DDBJ whole genome shotgun (WGS) entry which is preliminary data.</text>
</comment>
<dbReference type="GeneID" id="63998062"/>
<organism evidence="2 3">
    <name type="scientific">Comamonas testosteroni</name>
    <name type="common">Pseudomonas testosteroni</name>
    <dbReference type="NCBI Taxonomy" id="285"/>
    <lineage>
        <taxon>Bacteria</taxon>
        <taxon>Pseudomonadati</taxon>
        <taxon>Pseudomonadota</taxon>
        <taxon>Betaproteobacteria</taxon>
        <taxon>Burkholderiales</taxon>
        <taxon>Comamonadaceae</taxon>
        <taxon>Comamonas</taxon>
    </lineage>
</organism>
<name>A0A8B4S716_COMTE</name>
<accession>A0A8B4S716</accession>
<keyword evidence="3" id="KW-1185">Reference proteome</keyword>
<keyword evidence="1" id="KW-0812">Transmembrane</keyword>
<reference evidence="2 3" key="1">
    <citation type="submission" date="2018-06" db="EMBL/GenBank/DDBJ databases">
        <authorList>
            <consortium name="Pathogen Informatics"/>
            <person name="Doyle S."/>
        </authorList>
    </citation>
    <scope>NUCLEOTIDE SEQUENCE [LARGE SCALE GENOMIC DNA]</scope>
    <source>
        <strain evidence="2 3">NCTC10698</strain>
    </source>
</reference>
<keyword evidence="1" id="KW-0472">Membrane</keyword>
<proteinExistence type="predicted"/>
<protein>
    <submittedName>
        <fullName evidence="2">Uncharacterized protein</fullName>
    </submittedName>
</protein>
<dbReference type="EMBL" id="UFXL01000001">
    <property type="protein sequence ID" value="SUY78902.1"/>
    <property type="molecule type" value="Genomic_DNA"/>
</dbReference>